<organism evidence="7 8">
    <name type="scientific">Puniceicoccus vermicola</name>
    <dbReference type="NCBI Taxonomy" id="388746"/>
    <lineage>
        <taxon>Bacteria</taxon>
        <taxon>Pseudomonadati</taxon>
        <taxon>Verrucomicrobiota</taxon>
        <taxon>Opitutia</taxon>
        <taxon>Puniceicoccales</taxon>
        <taxon>Puniceicoccaceae</taxon>
        <taxon>Puniceicoccus</taxon>
    </lineage>
</organism>
<evidence type="ECO:0000313" key="8">
    <source>
        <dbReference type="Proteomes" id="UP000525652"/>
    </source>
</evidence>
<keyword evidence="5" id="KW-0560">Oxidoreductase</keyword>
<dbReference type="GO" id="GO:0006072">
    <property type="term" value="P:glycerol-3-phosphate metabolic process"/>
    <property type="evidence" value="ECO:0007669"/>
    <property type="project" value="InterPro"/>
</dbReference>
<feature type="domain" description="FAD dependent oxidoreductase" evidence="6">
    <location>
        <begin position="13"/>
        <end position="346"/>
    </location>
</feature>
<keyword evidence="3" id="KW-0285">Flavoprotein</keyword>
<evidence type="ECO:0000313" key="7">
    <source>
        <dbReference type="EMBL" id="MBC2602059.1"/>
    </source>
</evidence>
<evidence type="ECO:0000259" key="6">
    <source>
        <dbReference type="Pfam" id="PF01266"/>
    </source>
</evidence>
<dbReference type="AlphaFoldDB" id="A0A7X1E4H5"/>
<keyword evidence="8" id="KW-1185">Reference proteome</keyword>
<evidence type="ECO:0000256" key="4">
    <source>
        <dbReference type="ARBA" id="ARBA00022827"/>
    </source>
</evidence>
<dbReference type="InterPro" id="IPR036188">
    <property type="entry name" value="FAD/NAD-bd_sf"/>
</dbReference>
<protein>
    <submittedName>
        <fullName evidence="7">FAD-dependent oxidoreductase</fullName>
    </submittedName>
</protein>
<accession>A0A7X1E4H5</accession>
<dbReference type="Gene3D" id="3.50.50.60">
    <property type="entry name" value="FAD/NAD(P)-binding domain"/>
    <property type="match status" value="1"/>
</dbReference>
<comment type="caution">
    <text evidence="7">The sequence shown here is derived from an EMBL/GenBank/DDBJ whole genome shotgun (WGS) entry which is preliminary data.</text>
</comment>
<sequence length="495" mass="55014">MSASDLKSVEMYDLMVVGGGVQGAWIAFEAARTGARVILLEKDDFGAGTSANSLKVLHGGLRYLQHGNLKRIRESRRSVRSTRALAGDFIEDIPFYLETRGNGVRGRGAMRAALFLYGMLCRLWRDGGPGPAGKVLAGDPKRFVPGGIFSPGANGVASWNEAVMTNSERVIYEVVRAAEKAGAVCRNYCEVLEIEKSGEGWSAKFLDQRESSTRSVEAKVCIEATGPRVEERLSEGRLPVLRGVNLVFEGKPLGNQAVGLESREDTNDPDALVRRGNRLLFFVPRGDQTMVGTWYDRMEMPDTAVSEEDLARWLEEIEAVAPGMGFDRKSLRYVHSGLLPADDRVEDVAQPAKESAIFDLEENRLAVRTVKYTTAPEMAREALEELGWELEPRLRSGKRVFSDVPFPWESLLVAEEDPAEAILREGVRVEKVFHLADALLRRRNVVLDEECSVEEIHRAAERLGRVLGWSPENCRAEAEAVIGRLCTKIPERLWK</sequence>
<dbReference type="Gene3D" id="3.30.9.10">
    <property type="entry name" value="D-Amino Acid Oxidase, subunit A, domain 2"/>
    <property type="match status" value="1"/>
</dbReference>
<dbReference type="Gene3D" id="1.10.8.870">
    <property type="entry name" value="Alpha-glycerophosphate oxidase, cap domain"/>
    <property type="match status" value="1"/>
</dbReference>
<proteinExistence type="inferred from homology"/>
<dbReference type="Pfam" id="PF01266">
    <property type="entry name" value="DAO"/>
    <property type="match status" value="1"/>
</dbReference>
<evidence type="ECO:0000256" key="1">
    <source>
        <dbReference type="ARBA" id="ARBA00001974"/>
    </source>
</evidence>
<dbReference type="InterPro" id="IPR006076">
    <property type="entry name" value="FAD-dep_OxRdtase"/>
</dbReference>
<dbReference type="RefSeq" id="WP_185692758.1">
    <property type="nucleotide sequence ID" value="NZ_JACHVA010000081.1"/>
</dbReference>
<evidence type="ECO:0000256" key="3">
    <source>
        <dbReference type="ARBA" id="ARBA00022630"/>
    </source>
</evidence>
<reference evidence="7 8" key="1">
    <citation type="submission" date="2020-07" db="EMBL/GenBank/DDBJ databases">
        <authorList>
            <person name="Feng X."/>
        </authorList>
    </citation>
    <scope>NUCLEOTIDE SEQUENCE [LARGE SCALE GENOMIC DNA]</scope>
    <source>
        <strain evidence="7 8">JCM14086</strain>
    </source>
</reference>
<dbReference type="EMBL" id="JACHVA010000081">
    <property type="protein sequence ID" value="MBC2602059.1"/>
    <property type="molecule type" value="Genomic_DNA"/>
</dbReference>
<dbReference type="PANTHER" id="PTHR11985">
    <property type="entry name" value="GLYCEROL-3-PHOSPHATE DEHYDROGENASE"/>
    <property type="match status" value="1"/>
</dbReference>
<dbReference type="Proteomes" id="UP000525652">
    <property type="component" value="Unassembled WGS sequence"/>
</dbReference>
<gene>
    <name evidence="7" type="ORF">H5P30_09750</name>
</gene>
<dbReference type="InterPro" id="IPR000447">
    <property type="entry name" value="G3P_DH_FAD-dep"/>
</dbReference>
<keyword evidence="4" id="KW-0274">FAD</keyword>
<dbReference type="InterPro" id="IPR038299">
    <property type="entry name" value="DAO_C_sf"/>
</dbReference>
<evidence type="ECO:0000256" key="5">
    <source>
        <dbReference type="ARBA" id="ARBA00023002"/>
    </source>
</evidence>
<dbReference type="SUPFAM" id="SSF51905">
    <property type="entry name" value="FAD/NAD(P)-binding domain"/>
    <property type="match status" value="1"/>
</dbReference>
<evidence type="ECO:0000256" key="2">
    <source>
        <dbReference type="ARBA" id="ARBA00007330"/>
    </source>
</evidence>
<dbReference type="PANTHER" id="PTHR11985:SF15">
    <property type="entry name" value="GLYCEROL-3-PHOSPHATE DEHYDROGENASE, MITOCHONDRIAL"/>
    <property type="match status" value="1"/>
</dbReference>
<dbReference type="GO" id="GO:0004368">
    <property type="term" value="F:glycerol-3-phosphate dehydrogenase (quinone) activity"/>
    <property type="evidence" value="ECO:0007669"/>
    <property type="project" value="InterPro"/>
</dbReference>
<comment type="similarity">
    <text evidence="2">Belongs to the FAD-dependent glycerol-3-phosphate dehydrogenase family.</text>
</comment>
<comment type="cofactor">
    <cofactor evidence="1">
        <name>FAD</name>
        <dbReference type="ChEBI" id="CHEBI:57692"/>
    </cofactor>
</comment>
<name>A0A7X1E4H5_9BACT</name>